<feature type="domain" description="FAD-binding" evidence="3">
    <location>
        <begin position="4"/>
        <end position="310"/>
    </location>
</feature>
<evidence type="ECO:0000259" key="3">
    <source>
        <dbReference type="Pfam" id="PF01494"/>
    </source>
</evidence>
<dbReference type="InterPro" id="IPR036188">
    <property type="entry name" value="FAD/NAD-bd_sf"/>
</dbReference>
<dbReference type="SUPFAM" id="SSF51905">
    <property type="entry name" value="FAD/NAD(P)-binding domain"/>
    <property type="match status" value="1"/>
</dbReference>
<gene>
    <name evidence="4" type="ORF">UFOPK1909_00567</name>
</gene>
<proteinExistence type="predicted"/>
<dbReference type="EMBL" id="CAEZVD010000046">
    <property type="protein sequence ID" value="CAB4620953.1"/>
    <property type="molecule type" value="Genomic_DNA"/>
</dbReference>
<dbReference type="Gene3D" id="3.50.50.60">
    <property type="entry name" value="FAD/NAD(P)-binding domain"/>
    <property type="match status" value="1"/>
</dbReference>
<keyword evidence="1" id="KW-0560">Oxidoreductase</keyword>
<evidence type="ECO:0000256" key="1">
    <source>
        <dbReference type="ARBA" id="ARBA00023002"/>
    </source>
</evidence>
<protein>
    <submittedName>
        <fullName evidence="4">Unannotated protein</fullName>
    </submittedName>
</protein>
<dbReference type="GO" id="GO:0004497">
    <property type="term" value="F:monooxygenase activity"/>
    <property type="evidence" value="ECO:0007669"/>
    <property type="project" value="UniProtKB-KW"/>
</dbReference>
<dbReference type="GO" id="GO:0071949">
    <property type="term" value="F:FAD binding"/>
    <property type="evidence" value="ECO:0007669"/>
    <property type="project" value="InterPro"/>
</dbReference>
<dbReference type="InterPro" id="IPR002938">
    <property type="entry name" value="FAD-bd"/>
</dbReference>
<dbReference type="InterPro" id="IPR050493">
    <property type="entry name" value="FAD-dep_Monooxygenase_BioMet"/>
</dbReference>
<dbReference type="AlphaFoldDB" id="A0A6J6I8X6"/>
<dbReference type="Pfam" id="PF01494">
    <property type="entry name" value="FAD_binding_3"/>
    <property type="match status" value="1"/>
</dbReference>
<reference evidence="4" key="1">
    <citation type="submission" date="2020-05" db="EMBL/GenBank/DDBJ databases">
        <authorList>
            <person name="Chiriac C."/>
            <person name="Salcher M."/>
            <person name="Ghai R."/>
            <person name="Kavagutti S V."/>
        </authorList>
    </citation>
    <scope>NUCLEOTIDE SEQUENCE</scope>
</reference>
<name>A0A6J6I8X6_9ZZZZ</name>
<accession>A0A6J6I8X6</accession>
<evidence type="ECO:0000313" key="4">
    <source>
        <dbReference type="EMBL" id="CAB4620953.1"/>
    </source>
</evidence>
<dbReference type="PANTHER" id="PTHR13789">
    <property type="entry name" value="MONOOXYGENASE"/>
    <property type="match status" value="1"/>
</dbReference>
<keyword evidence="2" id="KW-0503">Monooxygenase</keyword>
<organism evidence="4">
    <name type="scientific">freshwater metagenome</name>
    <dbReference type="NCBI Taxonomy" id="449393"/>
    <lineage>
        <taxon>unclassified sequences</taxon>
        <taxon>metagenomes</taxon>
        <taxon>ecological metagenomes</taxon>
    </lineage>
</organism>
<evidence type="ECO:0000256" key="2">
    <source>
        <dbReference type="ARBA" id="ARBA00023033"/>
    </source>
</evidence>
<dbReference type="PANTHER" id="PTHR13789:SF309">
    <property type="entry name" value="PUTATIVE (AFU_ORTHOLOGUE AFUA_6G14510)-RELATED"/>
    <property type="match status" value="1"/>
</dbReference>
<dbReference type="PRINTS" id="PR00420">
    <property type="entry name" value="RNGMNOXGNASE"/>
</dbReference>
<sequence length="373" mass="40728">MAKKVLIVGGGPAGTIAALALHEKGVEVEIVEIEDSFKAVGIGVNLQNSPLRALNKLGLVEEINELGHPIHVVNMLNSDGEPLGPPITPPSLVPGMPAAIAIGRGELAKLFGDKVLERGIRARFGQSITNLNQLDDQVEVTFTDQSKETFDLVIGADGINSKVRRLVFGDEQYNTKYSGQVIWRAAAPLGNVSEYQMFNGRGTKIGLVPISKEKMYVFVVQASEEEPHKQESKNQMEAMREAMQSFGGIIPDLIATLEEPADIRALKSLIVTEDWYRGRVLLIGDAAHACTPHISYGLGMAVEDGLVLAELFESSGEDFDIALPKFMERRYERCFKVVAASDQLSAWELSPPADRSDYQKLMSQALVELSQPI</sequence>